<dbReference type="OrthoDB" id="185175at2759"/>
<feature type="domain" description="PH" evidence="1">
    <location>
        <begin position="200"/>
        <end position="296"/>
    </location>
</feature>
<dbReference type="InterPro" id="IPR011993">
    <property type="entry name" value="PH-like_dom_sf"/>
</dbReference>
<dbReference type="FunFam" id="2.30.29.30:FF:000286">
    <property type="entry name" value="PH-protein kinase domain containing protein"/>
    <property type="match status" value="1"/>
</dbReference>
<dbReference type="GeneID" id="136803761"/>
<evidence type="ECO:0000313" key="2">
    <source>
        <dbReference type="EnsemblMetazoa" id="CLYHEMP011266.1"/>
    </source>
</evidence>
<dbReference type="InterPro" id="IPR001849">
    <property type="entry name" value="PH_domain"/>
</dbReference>
<dbReference type="InterPro" id="IPR051707">
    <property type="entry name" value="PI-Interact_SigTrans_Reg"/>
</dbReference>
<feature type="domain" description="PH" evidence="1">
    <location>
        <begin position="38"/>
        <end position="137"/>
    </location>
</feature>
<dbReference type="SMART" id="SM00233">
    <property type="entry name" value="PH"/>
    <property type="match status" value="2"/>
</dbReference>
<dbReference type="PANTHER" id="PTHR14336">
    <property type="entry name" value="TANDEM PH DOMAIN CONTAINING PROTEIN"/>
    <property type="match status" value="1"/>
</dbReference>
<sequence length="308" mass="35896">MAEEKQKERKQSIELLYYQQARKSMSEQERLQFVLKENGNCEGFLEFQVQSIFKKYFFVLDLLERSFSYYNVNPKRSNASQCTLDSISVSDITKVTAKPNLKEFAFEVSTHSNKYFLAAKDERDMKIWIQALKKAATSPYHAQKNTESNPLKSSSCEQLNKVNEAHSTSIIGGCVITTPVSQQIDKKRNNSNTVARSALRIIREGYCWKQGAVMKNWKRRYFRLNAVSLAYYETHNEQNYIKSISTNDIRKVKIMERFCNRINVIEVDTPGRKFYMHPENIEEVQVWRTALEDIAQSNSVYLPRTKSV</sequence>
<organism evidence="2 3">
    <name type="scientific">Clytia hemisphaerica</name>
    <dbReference type="NCBI Taxonomy" id="252671"/>
    <lineage>
        <taxon>Eukaryota</taxon>
        <taxon>Metazoa</taxon>
        <taxon>Cnidaria</taxon>
        <taxon>Hydrozoa</taxon>
        <taxon>Hydroidolina</taxon>
        <taxon>Leptothecata</taxon>
        <taxon>Obeliida</taxon>
        <taxon>Clytiidae</taxon>
        <taxon>Clytia</taxon>
    </lineage>
</organism>
<keyword evidence="3" id="KW-1185">Reference proteome</keyword>
<dbReference type="Proteomes" id="UP000594262">
    <property type="component" value="Unplaced"/>
</dbReference>
<dbReference type="EnsemblMetazoa" id="CLYHEMT011266.1">
    <property type="protein sequence ID" value="CLYHEMP011266.1"/>
    <property type="gene ID" value="CLYHEMG011266"/>
</dbReference>
<evidence type="ECO:0000313" key="3">
    <source>
        <dbReference type="Proteomes" id="UP000594262"/>
    </source>
</evidence>
<dbReference type="SUPFAM" id="SSF50729">
    <property type="entry name" value="PH domain-like"/>
    <property type="match status" value="2"/>
</dbReference>
<dbReference type="Gene3D" id="2.30.29.30">
    <property type="entry name" value="Pleckstrin-homology domain (PH domain)/Phosphotyrosine-binding domain (PTB)"/>
    <property type="match status" value="2"/>
</dbReference>
<protein>
    <recommendedName>
        <fullName evidence="1">PH domain-containing protein</fullName>
    </recommendedName>
</protein>
<evidence type="ECO:0000259" key="1">
    <source>
        <dbReference type="PROSITE" id="PS50003"/>
    </source>
</evidence>
<name>A0A7M5WSR7_9CNID</name>
<dbReference type="RefSeq" id="XP_066916589.1">
    <property type="nucleotide sequence ID" value="XM_067060488.1"/>
</dbReference>
<reference evidence="2" key="1">
    <citation type="submission" date="2021-01" db="UniProtKB">
        <authorList>
            <consortium name="EnsemblMetazoa"/>
        </authorList>
    </citation>
    <scope>IDENTIFICATION</scope>
</reference>
<dbReference type="PROSITE" id="PS50003">
    <property type="entry name" value="PH_DOMAIN"/>
    <property type="match status" value="2"/>
</dbReference>
<dbReference type="AlphaFoldDB" id="A0A7M5WSR7"/>
<dbReference type="Pfam" id="PF00169">
    <property type="entry name" value="PH"/>
    <property type="match status" value="2"/>
</dbReference>
<accession>A0A7M5WSR7</accession>
<proteinExistence type="predicted"/>